<evidence type="ECO:0000313" key="3">
    <source>
        <dbReference type="EMBL" id="TNN69427.1"/>
    </source>
</evidence>
<dbReference type="EMBL" id="SRLO01000175">
    <property type="protein sequence ID" value="TNN69427.1"/>
    <property type="molecule type" value="Genomic_DNA"/>
</dbReference>
<reference evidence="3 4" key="1">
    <citation type="submission" date="2019-03" db="EMBL/GenBank/DDBJ databases">
        <title>First draft genome of Liparis tanakae, snailfish: a comprehensive survey of snailfish specific genes.</title>
        <authorList>
            <person name="Kim W."/>
            <person name="Song I."/>
            <person name="Jeong J.-H."/>
            <person name="Kim D."/>
            <person name="Kim S."/>
            <person name="Ryu S."/>
            <person name="Song J.Y."/>
            <person name="Lee S.K."/>
        </authorList>
    </citation>
    <scope>NUCLEOTIDE SEQUENCE [LARGE SCALE GENOMIC DNA]</scope>
    <source>
        <tissue evidence="3">Muscle</tissue>
    </source>
</reference>
<comment type="similarity">
    <text evidence="1">Belongs to the UPF0390 family.</text>
</comment>
<evidence type="ECO:0000256" key="1">
    <source>
        <dbReference type="ARBA" id="ARBA00006802"/>
    </source>
</evidence>
<dbReference type="Proteomes" id="UP000314294">
    <property type="component" value="Unassembled WGS sequence"/>
</dbReference>
<feature type="compositionally biased region" description="Basic residues" evidence="2">
    <location>
        <begin position="18"/>
        <end position="31"/>
    </location>
</feature>
<name>A0A4Z2HUQ6_9TELE</name>
<dbReference type="PANTHER" id="PTHR16967:SF1">
    <property type="entry name" value="LEYDIG CELL TUMOR 10 KDA PROTEIN HOMOLOG"/>
    <property type="match status" value="1"/>
</dbReference>
<sequence>MAQGSKKFKTQRPGADKKAHHIKPKGPRKGGRSIAPKKTQVVEQQKLKKNLEVAIRNNIEKEVTQKASLTLHKPLSLVKGAERKRKPGEGIPGSSSK</sequence>
<dbReference type="InterPro" id="IPR019034">
    <property type="entry name" value="UPF0390"/>
</dbReference>
<feature type="region of interest" description="Disordered" evidence="2">
    <location>
        <begin position="61"/>
        <end position="97"/>
    </location>
</feature>
<gene>
    <name evidence="3" type="ORF">EYF80_020261</name>
</gene>
<evidence type="ECO:0000313" key="4">
    <source>
        <dbReference type="Proteomes" id="UP000314294"/>
    </source>
</evidence>
<organism evidence="3 4">
    <name type="scientific">Liparis tanakae</name>
    <name type="common">Tanaka's snailfish</name>
    <dbReference type="NCBI Taxonomy" id="230148"/>
    <lineage>
        <taxon>Eukaryota</taxon>
        <taxon>Metazoa</taxon>
        <taxon>Chordata</taxon>
        <taxon>Craniata</taxon>
        <taxon>Vertebrata</taxon>
        <taxon>Euteleostomi</taxon>
        <taxon>Actinopterygii</taxon>
        <taxon>Neopterygii</taxon>
        <taxon>Teleostei</taxon>
        <taxon>Neoteleostei</taxon>
        <taxon>Acanthomorphata</taxon>
        <taxon>Eupercaria</taxon>
        <taxon>Perciformes</taxon>
        <taxon>Cottioidei</taxon>
        <taxon>Cottales</taxon>
        <taxon>Liparidae</taxon>
        <taxon>Liparis</taxon>
    </lineage>
</organism>
<accession>A0A4Z2HUQ6</accession>
<dbReference type="PANTHER" id="PTHR16967">
    <property type="entry name" value="LEYDIG CELL TUMOR 10 KDA PROTEIN HOMOLOG"/>
    <property type="match status" value="1"/>
</dbReference>
<feature type="compositionally biased region" description="Basic residues" evidence="2">
    <location>
        <begin position="1"/>
        <end position="10"/>
    </location>
</feature>
<evidence type="ECO:0000256" key="2">
    <source>
        <dbReference type="SAM" id="MobiDB-lite"/>
    </source>
</evidence>
<dbReference type="AlphaFoldDB" id="A0A4Z2HUQ6"/>
<proteinExistence type="inferred from homology"/>
<feature type="region of interest" description="Disordered" evidence="2">
    <location>
        <begin position="1"/>
        <end position="42"/>
    </location>
</feature>
<protein>
    <submittedName>
        <fullName evidence="3">UPF0390 protein</fullName>
    </submittedName>
</protein>
<keyword evidence="4" id="KW-1185">Reference proteome</keyword>
<dbReference type="OrthoDB" id="5239630at2759"/>
<dbReference type="Pfam" id="PF09495">
    <property type="entry name" value="DUF2462"/>
    <property type="match status" value="1"/>
</dbReference>
<comment type="caution">
    <text evidence="3">The sequence shown here is derived from an EMBL/GenBank/DDBJ whole genome shotgun (WGS) entry which is preliminary data.</text>
</comment>